<evidence type="ECO:0000259" key="6">
    <source>
        <dbReference type="Pfam" id="PF07993"/>
    </source>
</evidence>
<feature type="transmembrane region" description="Helical" evidence="4">
    <location>
        <begin position="455"/>
        <end position="476"/>
    </location>
</feature>
<dbReference type="Pfam" id="PF03015">
    <property type="entry name" value="Sterile"/>
    <property type="match status" value="1"/>
</dbReference>
<comment type="catalytic activity">
    <reaction evidence="4">
        <text>a long-chain fatty acyl-CoA + 2 NADPH + 2 H(+) = a long-chain primary fatty alcohol + 2 NADP(+) + CoA</text>
        <dbReference type="Rhea" id="RHEA:52716"/>
        <dbReference type="ChEBI" id="CHEBI:15378"/>
        <dbReference type="ChEBI" id="CHEBI:57287"/>
        <dbReference type="ChEBI" id="CHEBI:57783"/>
        <dbReference type="ChEBI" id="CHEBI:58349"/>
        <dbReference type="ChEBI" id="CHEBI:77396"/>
        <dbReference type="ChEBI" id="CHEBI:83139"/>
        <dbReference type="EC" id="1.2.1.84"/>
    </reaction>
</comment>
<dbReference type="EC" id="1.2.1.84" evidence="4"/>
<dbReference type="InterPro" id="IPR013120">
    <property type="entry name" value="FAR_NAD-bd"/>
</dbReference>
<evidence type="ECO:0000256" key="4">
    <source>
        <dbReference type="RuleBase" id="RU363097"/>
    </source>
</evidence>
<keyword evidence="4" id="KW-0560">Oxidoreductase</keyword>
<keyword evidence="4" id="KW-0472">Membrane</keyword>
<gene>
    <name evidence="7" type="ORF">TCEB3V08_LOCUS7302</name>
</gene>
<keyword evidence="4" id="KW-0812">Transmembrane</keyword>
<comment type="function">
    <text evidence="4">Catalyzes the reduction of fatty acyl-CoA to fatty alcohols.</text>
</comment>
<comment type="similarity">
    <text evidence="1 4">Belongs to the fatty acyl-CoA reductase family.</text>
</comment>
<organism evidence="7">
    <name type="scientific">Timema cristinae</name>
    <name type="common">Walking stick</name>
    <dbReference type="NCBI Taxonomy" id="61476"/>
    <lineage>
        <taxon>Eukaryota</taxon>
        <taxon>Metazoa</taxon>
        <taxon>Ecdysozoa</taxon>
        <taxon>Arthropoda</taxon>
        <taxon>Hexapoda</taxon>
        <taxon>Insecta</taxon>
        <taxon>Pterygota</taxon>
        <taxon>Neoptera</taxon>
        <taxon>Polyneoptera</taxon>
        <taxon>Phasmatodea</taxon>
        <taxon>Timematodea</taxon>
        <taxon>Timematoidea</taxon>
        <taxon>Timematidae</taxon>
        <taxon>Timema</taxon>
    </lineage>
</organism>
<evidence type="ECO:0000256" key="2">
    <source>
        <dbReference type="ARBA" id="ARBA00022516"/>
    </source>
</evidence>
<dbReference type="Gene3D" id="3.40.50.720">
    <property type="entry name" value="NAD(P)-binding Rossmann-like Domain"/>
    <property type="match status" value="1"/>
</dbReference>
<keyword evidence="2 4" id="KW-0444">Lipid biosynthesis</keyword>
<accession>A0A7R9CXU6</accession>
<evidence type="ECO:0000256" key="3">
    <source>
        <dbReference type="ARBA" id="ARBA00023098"/>
    </source>
</evidence>
<keyword evidence="4" id="KW-0521">NADP</keyword>
<dbReference type="GO" id="GO:0080019">
    <property type="term" value="F:alcohol-forming very long-chain fatty acyl-CoA reductase activity"/>
    <property type="evidence" value="ECO:0007669"/>
    <property type="project" value="InterPro"/>
</dbReference>
<dbReference type="EMBL" id="OC319034">
    <property type="protein sequence ID" value="CAD7404049.1"/>
    <property type="molecule type" value="Genomic_DNA"/>
</dbReference>
<dbReference type="Pfam" id="PF07993">
    <property type="entry name" value="NAD_binding_4"/>
    <property type="match status" value="1"/>
</dbReference>
<dbReference type="GO" id="GO:0102965">
    <property type="term" value="F:alcohol-forming long-chain fatty acyl-CoA reductase activity"/>
    <property type="evidence" value="ECO:0007669"/>
    <property type="project" value="UniProtKB-EC"/>
</dbReference>
<dbReference type="PANTHER" id="PTHR11011">
    <property type="entry name" value="MALE STERILITY PROTEIN 2-RELATED"/>
    <property type="match status" value="1"/>
</dbReference>
<dbReference type="SUPFAM" id="SSF51735">
    <property type="entry name" value="NAD(P)-binding Rossmann-fold domains"/>
    <property type="match status" value="1"/>
</dbReference>
<protein>
    <recommendedName>
        <fullName evidence="4">Fatty acyl-CoA reductase</fullName>
        <ecNumber evidence="4">1.2.1.84</ecNumber>
    </recommendedName>
</protein>
<dbReference type="InterPro" id="IPR036291">
    <property type="entry name" value="NAD(P)-bd_dom_sf"/>
</dbReference>
<dbReference type="InterPro" id="IPR033640">
    <property type="entry name" value="FAR_C"/>
</dbReference>
<evidence type="ECO:0000313" key="7">
    <source>
        <dbReference type="EMBL" id="CAD7404049.1"/>
    </source>
</evidence>
<dbReference type="InterPro" id="IPR026055">
    <property type="entry name" value="FAR"/>
</dbReference>
<evidence type="ECO:0000259" key="5">
    <source>
        <dbReference type="Pfam" id="PF03015"/>
    </source>
</evidence>
<keyword evidence="4" id="KW-1133">Transmembrane helix</keyword>
<dbReference type="GO" id="GO:0035336">
    <property type="term" value="P:long-chain fatty-acyl-CoA metabolic process"/>
    <property type="evidence" value="ECO:0007669"/>
    <property type="project" value="TreeGrafter"/>
</dbReference>
<feature type="domain" description="Fatty acyl-CoA reductase C-terminal" evidence="5">
    <location>
        <begin position="465"/>
        <end position="556"/>
    </location>
</feature>
<evidence type="ECO:0000256" key="1">
    <source>
        <dbReference type="ARBA" id="ARBA00005928"/>
    </source>
</evidence>
<sequence length="630" mass="70617">MLCLCGDETREAKLLNGAMIFDVLRASSSEFHKKLVVVTGDCSLPKLGLSKSDYEILIQQVNIIFHLAATVRFDEKFNIAIPINIGGTKEIIDLCRACVKLKSMVYISTAYSNCHLKEIKECFYNPPIDMDEDINNYLCTADEAIIEILKPKILDKWPNTYTFTKSIAENILRTTAADLPISIVRPSQVIATMKEPIPGWSDNIFGPAGAVVGYSSGLIKTGIKNPSVCLDMVPVDFVINAIIAAAYIVGISIGRLRRPFMVPIIVSHPFGHCVERCLQLGYVGLRCVTPSYAAVEDGGLNHAPGYSDDVEWWLTIFLLAGWFSSVIGRGRQASNLKPLLGPPRDLLASSGISGVFLGRPLGHASVSLLQDTKLLHRYEVIPHDEGARAMTEKLPRDPGLTLRPGRHDDIPIYNYVGGNIVSFTEAENICLERIIEIPSTKSIWYPWEMSFQSMFLYRLLAIFVHVIPAVLLDIALRMMGKPPMVLKIYRKIDKYILAMKYFSTFEWDFKNDNCMSLFNSLSENDKKIFFFDASTLDYRNYILNTIDGGRKYIFKESDDTIPAGKSRLKKRNWGDDSTEKEMLRESSMLVLQIYSSFLVSLLLVCARSAARLLQFVAVSARSQRAQRLGI</sequence>
<feature type="domain" description="Thioester reductase (TE)" evidence="6">
    <location>
        <begin position="19"/>
        <end position="242"/>
    </location>
</feature>
<name>A0A7R9CXU6_TIMCR</name>
<proteinExistence type="inferred from homology"/>
<feature type="transmembrane region" description="Helical" evidence="4">
    <location>
        <begin position="237"/>
        <end position="256"/>
    </location>
</feature>
<dbReference type="AlphaFoldDB" id="A0A7R9CXU6"/>
<dbReference type="CDD" id="cd09071">
    <property type="entry name" value="FAR_C"/>
    <property type="match status" value="1"/>
</dbReference>
<dbReference type="PANTHER" id="PTHR11011:SF60">
    <property type="entry name" value="FATTY ACYL-COA REDUCTASE-RELATED"/>
    <property type="match status" value="1"/>
</dbReference>
<dbReference type="GO" id="GO:0005777">
    <property type="term" value="C:peroxisome"/>
    <property type="evidence" value="ECO:0007669"/>
    <property type="project" value="TreeGrafter"/>
</dbReference>
<dbReference type="CDD" id="cd05236">
    <property type="entry name" value="FAR-N_SDR_e"/>
    <property type="match status" value="1"/>
</dbReference>
<keyword evidence="3 4" id="KW-0443">Lipid metabolism</keyword>
<reference evidence="7" key="1">
    <citation type="submission" date="2020-11" db="EMBL/GenBank/DDBJ databases">
        <authorList>
            <person name="Tran Van P."/>
        </authorList>
    </citation>
    <scope>NUCLEOTIDE SEQUENCE</scope>
</reference>